<proteinExistence type="predicted"/>
<feature type="domain" description="HD" evidence="7">
    <location>
        <begin position="31"/>
        <end position="146"/>
    </location>
</feature>
<keyword evidence="3" id="KW-0547">Nucleotide-binding</keyword>
<dbReference type="SUPFAM" id="SSF109604">
    <property type="entry name" value="HD-domain/PDEase-like"/>
    <property type="match status" value="1"/>
</dbReference>
<dbReference type="GO" id="GO:0008803">
    <property type="term" value="F:bis(5'-nucleosyl)-tetraphosphatase (symmetrical) activity"/>
    <property type="evidence" value="ECO:0007669"/>
    <property type="project" value="UniProtKB-EC"/>
</dbReference>
<protein>
    <recommendedName>
        <fullName evidence="1">bis(5'-nucleosyl)-tetraphosphatase (symmetrical)</fullName>
        <ecNumber evidence="1">3.6.1.41</ecNumber>
    </recommendedName>
</protein>
<keyword evidence="2" id="KW-0479">Metal-binding</keyword>
<reference evidence="8 9" key="1">
    <citation type="submission" date="2016-10" db="EMBL/GenBank/DDBJ databases">
        <authorList>
            <person name="de Groot N.N."/>
        </authorList>
    </citation>
    <scope>NUCLEOTIDE SEQUENCE [LARGE SCALE GENOMIC DNA]</scope>
    <source>
        <strain evidence="8 9">DSM 2784</strain>
    </source>
</reference>
<dbReference type="PROSITE" id="PS51831">
    <property type="entry name" value="HD"/>
    <property type="match status" value="1"/>
</dbReference>
<dbReference type="CDD" id="cd00077">
    <property type="entry name" value="HDc"/>
    <property type="match status" value="1"/>
</dbReference>
<dbReference type="PANTHER" id="PTHR35795">
    <property type="entry name" value="SLR1885 PROTEIN"/>
    <property type="match status" value="1"/>
</dbReference>
<evidence type="ECO:0000256" key="2">
    <source>
        <dbReference type="ARBA" id="ARBA00022723"/>
    </source>
</evidence>
<keyword evidence="5" id="KW-0408">Iron</keyword>
<gene>
    <name evidence="8" type="ORF">SAMN03080599_00642</name>
</gene>
<keyword evidence="9" id="KW-1185">Reference proteome</keyword>
<evidence type="ECO:0000256" key="5">
    <source>
        <dbReference type="ARBA" id="ARBA00023004"/>
    </source>
</evidence>
<evidence type="ECO:0000256" key="4">
    <source>
        <dbReference type="ARBA" id="ARBA00022801"/>
    </source>
</evidence>
<evidence type="ECO:0000256" key="1">
    <source>
        <dbReference type="ARBA" id="ARBA00012506"/>
    </source>
</evidence>
<sequence>MKDCQIENLSLWFPILQEDYDRISGRIKQKRLKHTLGVLESACVLSERYGGDLVSICRAALYHDLFKGVEKSELLTIGGSLGYIISGAVDERPEIAHGPIAALWLEHEGIVKDSLVLNAIRYHTIGRRDMSLEEKIVYLADAIEPGRDYPGVETVRLLAETSLDQALLCSVSQTLEFVLASDSPIHPESVEMRNALLETIEK</sequence>
<comment type="catalytic activity">
    <reaction evidence="6">
        <text>P(1),P(4)-bis(5'-adenosyl) tetraphosphate + H2O = 2 ADP + 2 H(+)</text>
        <dbReference type="Rhea" id="RHEA:24252"/>
        <dbReference type="ChEBI" id="CHEBI:15377"/>
        <dbReference type="ChEBI" id="CHEBI:15378"/>
        <dbReference type="ChEBI" id="CHEBI:58141"/>
        <dbReference type="ChEBI" id="CHEBI:456216"/>
        <dbReference type="EC" id="3.6.1.41"/>
    </reaction>
</comment>
<name>A0A1G5RSW7_9FIRM</name>
<dbReference type="OrthoDB" id="5295945at2"/>
<evidence type="ECO:0000256" key="3">
    <source>
        <dbReference type="ARBA" id="ARBA00022741"/>
    </source>
</evidence>
<evidence type="ECO:0000313" key="9">
    <source>
        <dbReference type="Proteomes" id="UP000199208"/>
    </source>
</evidence>
<dbReference type="Proteomes" id="UP000199208">
    <property type="component" value="Unassembled WGS sequence"/>
</dbReference>
<dbReference type="GO" id="GO:0046872">
    <property type="term" value="F:metal ion binding"/>
    <property type="evidence" value="ECO:0007669"/>
    <property type="project" value="UniProtKB-KW"/>
</dbReference>
<dbReference type="NCBIfam" id="TIGR00488">
    <property type="entry name" value="bis(5'-nucleosyl)-tetraphosphatase (symmetrical) YqeK"/>
    <property type="match status" value="1"/>
</dbReference>
<keyword evidence="4 8" id="KW-0378">Hydrolase</keyword>
<evidence type="ECO:0000259" key="7">
    <source>
        <dbReference type="PROSITE" id="PS51831"/>
    </source>
</evidence>
<dbReference type="PANTHER" id="PTHR35795:SF1">
    <property type="entry name" value="BIS(5'-NUCLEOSYL)-TETRAPHOSPHATASE, SYMMETRICAL"/>
    <property type="match status" value="1"/>
</dbReference>
<dbReference type="InterPro" id="IPR005249">
    <property type="entry name" value="YqeK"/>
</dbReference>
<dbReference type="Gene3D" id="1.10.3210.10">
    <property type="entry name" value="Hypothetical protein af1432"/>
    <property type="match status" value="1"/>
</dbReference>
<dbReference type="InterPro" id="IPR051094">
    <property type="entry name" value="Diverse_Catalytic_Enzymes"/>
</dbReference>
<dbReference type="Pfam" id="PF01966">
    <property type="entry name" value="HD"/>
    <property type="match status" value="1"/>
</dbReference>
<evidence type="ECO:0000256" key="6">
    <source>
        <dbReference type="ARBA" id="ARBA00049417"/>
    </source>
</evidence>
<dbReference type="SMART" id="SM00471">
    <property type="entry name" value="HDc"/>
    <property type="match status" value="1"/>
</dbReference>
<dbReference type="GO" id="GO:0000166">
    <property type="term" value="F:nucleotide binding"/>
    <property type="evidence" value="ECO:0007669"/>
    <property type="project" value="UniProtKB-KW"/>
</dbReference>
<evidence type="ECO:0000313" key="8">
    <source>
        <dbReference type="EMBL" id="SCZ77195.1"/>
    </source>
</evidence>
<dbReference type="InterPro" id="IPR006674">
    <property type="entry name" value="HD_domain"/>
</dbReference>
<dbReference type="AlphaFoldDB" id="A0A1G5RSW7"/>
<dbReference type="EC" id="3.6.1.41" evidence="1"/>
<dbReference type="STRING" id="1120920.SAMN03080599_00642"/>
<accession>A0A1G5RSW7</accession>
<dbReference type="EMBL" id="FMWL01000002">
    <property type="protein sequence ID" value="SCZ77195.1"/>
    <property type="molecule type" value="Genomic_DNA"/>
</dbReference>
<dbReference type="RefSeq" id="WP_092589429.1">
    <property type="nucleotide sequence ID" value="NZ_FMWL01000002.1"/>
</dbReference>
<dbReference type="InterPro" id="IPR003607">
    <property type="entry name" value="HD/PDEase_dom"/>
</dbReference>
<organism evidence="8 9">
    <name type="scientific">Acidaminobacter hydrogenoformans DSM 2784</name>
    <dbReference type="NCBI Taxonomy" id="1120920"/>
    <lineage>
        <taxon>Bacteria</taxon>
        <taxon>Bacillati</taxon>
        <taxon>Bacillota</taxon>
        <taxon>Clostridia</taxon>
        <taxon>Peptostreptococcales</taxon>
        <taxon>Acidaminobacteraceae</taxon>
        <taxon>Acidaminobacter</taxon>
    </lineage>
</organism>